<feature type="chain" id="PRO_5035161366" evidence="1">
    <location>
        <begin position="30"/>
        <end position="137"/>
    </location>
</feature>
<evidence type="ECO:0000256" key="1">
    <source>
        <dbReference type="SAM" id="SignalP"/>
    </source>
</evidence>
<accession>A0A8J7P806</accession>
<evidence type="ECO:0000313" key="3">
    <source>
        <dbReference type="Proteomes" id="UP000664277"/>
    </source>
</evidence>
<proteinExistence type="predicted"/>
<comment type="caution">
    <text evidence="2">The sequence shown here is derived from an EMBL/GenBank/DDBJ whole genome shotgun (WGS) entry which is preliminary data.</text>
</comment>
<name>A0A8J7P806_9BACT</name>
<dbReference type="EMBL" id="JAFLCK010000007">
    <property type="protein sequence ID" value="MBN8660091.1"/>
    <property type="molecule type" value="Genomic_DNA"/>
</dbReference>
<protein>
    <submittedName>
        <fullName evidence="2">Uncharacterized protein</fullName>
    </submittedName>
</protein>
<organism evidence="2 3">
    <name type="scientific">Candidatus Obscuribacter phosphatis</name>
    <dbReference type="NCBI Taxonomy" id="1906157"/>
    <lineage>
        <taxon>Bacteria</taxon>
        <taxon>Bacillati</taxon>
        <taxon>Candidatus Melainabacteria</taxon>
        <taxon>Candidatus Obscuribacterales</taxon>
        <taxon>Candidatus Obscuribacteraceae</taxon>
        <taxon>Candidatus Obscuribacter</taxon>
    </lineage>
</organism>
<gene>
    <name evidence="2" type="ORF">J0M35_06980</name>
</gene>
<dbReference type="Proteomes" id="UP000664277">
    <property type="component" value="Unassembled WGS sequence"/>
</dbReference>
<reference evidence="2" key="1">
    <citation type="submission" date="2021-02" db="EMBL/GenBank/DDBJ databases">
        <title>Genome-Resolved Metagenomics of a Microbial Community Performing Photosynthetic Biological Nutrient Removal.</title>
        <authorList>
            <person name="Mcdaniel E.A."/>
        </authorList>
    </citation>
    <scope>NUCLEOTIDE SEQUENCE</scope>
    <source>
        <strain evidence="2">UWPOB_OBS1</strain>
    </source>
</reference>
<keyword evidence="1" id="KW-0732">Signal</keyword>
<dbReference type="AlphaFoldDB" id="A0A8J7P806"/>
<evidence type="ECO:0000313" key="2">
    <source>
        <dbReference type="EMBL" id="MBN8660091.1"/>
    </source>
</evidence>
<feature type="signal peptide" evidence="1">
    <location>
        <begin position="1"/>
        <end position="29"/>
    </location>
</feature>
<sequence length="137" mass="14871">MANYFNLLKSCAGFTLSLSLVAGANCAFAQDKSKDAEIKTYTGYLLDRACAAELKQTGKDPLATLKGHTKHCSLEPACSEAGYTLYSEGKWLDLDAAGSEKARKAFGLTKKAAGHKFKISGIFKRNELRVKEITEVN</sequence>